<dbReference type="GO" id="GO:0005634">
    <property type="term" value="C:nucleus"/>
    <property type="evidence" value="ECO:0007669"/>
    <property type="project" value="UniProtKB-SubCell"/>
</dbReference>
<dbReference type="Pfam" id="PF00010">
    <property type="entry name" value="HLH"/>
    <property type="match status" value="1"/>
</dbReference>
<accession>A0A553NPP5</accession>
<evidence type="ECO:0000313" key="9">
    <source>
        <dbReference type="EMBL" id="TRY67421.1"/>
    </source>
</evidence>
<keyword evidence="2" id="KW-0805">Transcription regulation</keyword>
<evidence type="ECO:0000256" key="1">
    <source>
        <dbReference type="ARBA" id="ARBA00004123"/>
    </source>
</evidence>
<dbReference type="PROSITE" id="PS50888">
    <property type="entry name" value="BHLH"/>
    <property type="match status" value="1"/>
</dbReference>
<dbReference type="OMA" id="RIRLMSH"/>
<dbReference type="Pfam" id="PF07527">
    <property type="entry name" value="Hairy_orange"/>
    <property type="match status" value="1"/>
</dbReference>
<dbReference type="SMART" id="SM00511">
    <property type="entry name" value="ORANGE"/>
    <property type="match status" value="1"/>
</dbReference>
<dbReference type="InterPro" id="IPR003650">
    <property type="entry name" value="Orange_dom"/>
</dbReference>
<keyword evidence="5" id="KW-0539">Nucleus</keyword>
<dbReference type="PROSITE" id="PS51054">
    <property type="entry name" value="ORANGE"/>
    <property type="match status" value="1"/>
</dbReference>
<evidence type="ECO:0000256" key="6">
    <source>
        <dbReference type="SAM" id="MobiDB-lite"/>
    </source>
</evidence>
<keyword evidence="3" id="KW-0238">DNA-binding</keyword>
<feature type="domain" description="BHLH" evidence="7">
    <location>
        <begin position="38"/>
        <end position="93"/>
    </location>
</feature>
<dbReference type="Proteomes" id="UP000318571">
    <property type="component" value="Chromosome 4"/>
</dbReference>
<feature type="compositionally biased region" description="Low complexity" evidence="6">
    <location>
        <begin position="262"/>
        <end position="281"/>
    </location>
</feature>
<dbReference type="InterPro" id="IPR036638">
    <property type="entry name" value="HLH_DNA-bd_sf"/>
</dbReference>
<dbReference type="SMART" id="SM00353">
    <property type="entry name" value="HLH"/>
    <property type="match status" value="1"/>
</dbReference>
<keyword evidence="4" id="KW-0804">Transcription</keyword>
<sequence>MNGLKRSMSPCSDMDDYSEDGRDNCTVTGSDMHGHTSTRKRRRGVIEKRRRDRINNSLNDLKRLVPTALEKSGSAKLEKAEILQMTVEHLKMVSSKGFTDLNYDPHRFAMDYHNIGFRECAAEVARYLVAVEGMDVQDPLRIRLMSHLQMFAAQKDFGRAHASATPSYMGAQSNTWSGYSTPSNAYQHHQHQHHHVATPPSFETVKTTTPLNETPILDPSTGYYALSNSTRLNSSTPTTSENPYMDNSHSSSLMSTPGSGGHFSSQFSFSTASGHHSSYSSPPIASTAQPTELSLSTHNSHGQKQPPYRPWGAPEMAC</sequence>
<protein>
    <recommendedName>
        <fullName evidence="11">Hairy/enhancer-of-split related with YRPW motif protein</fullName>
    </recommendedName>
</protein>
<dbReference type="PANTHER" id="PTHR10985">
    <property type="entry name" value="BASIC HELIX-LOOP-HELIX TRANSCRIPTION FACTOR, HES-RELATED"/>
    <property type="match status" value="1"/>
</dbReference>
<organism evidence="9 10">
    <name type="scientific">Tigriopus californicus</name>
    <name type="common">Marine copepod</name>
    <dbReference type="NCBI Taxonomy" id="6832"/>
    <lineage>
        <taxon>Eukaryota</taxon>
        <taxon>Metazoa</taxon>
        <taxon>Ecdysozoa</taxon>
        <taxon>Arthropoda</taxon>
        <taxon>Crustacea</taxon>
        <taxon>Multicrustacea</taxon>
        <taxon>Hexanauplia</taxon>
        <taxon>Copepoda</taxon>
        <taxon>Harpacticoida</taxon>
        <taxon>Harpacticidae</taxon>
        <taxon>Tigriopus</taxon>
    </lineage>
</organism>
<evidence type="ECO:0000256" key="3">
    <source>
        <dbReference type="ARBA" id="ARBA00023125"/>
    </source>
</evidence>
<dbReference type="EMBL" id="VCGU01000011">
    <property type="protein sequence ID" value="TRY67421.1"/>
    <property type="molecule type" value="Genomic_DNA"/>
</dbReference>
<dbReference type="AlphaFoldDB" id="A0A553NPP5"/>
<dbReference type="GO" id="GO:0003677">
    <property type="term" value="F:DNA binding"/>
    <property type="evidence" value="ECO:0007669"/>
    <property type="project" value="UniProtKB-KW"/>
</dbReference>
<keyword evidence="10" id="KW-1185">Reference proteome</keyword>
<comment type="caution">
    <text evidence="9">The sequence shown here is derived from an EMBL/GenBank/DDBJ whole genome shotgun (WGS) entry which is preliminary data.</text>
</comment>
<evidence type="ECO:0000259" key="8">
    <source>
        <dbReference type="PROSITE" id="PS51054"/>
    </source>
</evidence>
<name>A0A553NPP5_TIGCA</name>
<dbReference type="OrthoDB" id="6371181at2759"/>
<evidence type="ECO:0000313" key="10">
    <source>
        <dbReference type="Proteomes" id="UP000318571"/>
    </source>
</evidence>
<dbReference type="SUPFAM" id="SSF47459">
    <property type="entry name" value="HLH, helix-loop-helix DNA-binding domain"/>
    <property type="match status" value="1"/>
</dbReference>
<comment type="subcellular location">
    <subcellularLocation>
        <location evidence="1">Nucleus</location>
    </subcellularLocation>
</comment>
<feature type="domain" description="Orange" evidence="8">
    <location>
        <begin position="116"/>
        <end position="148"/>
    </location>
</feature>
<dbReference type="GO" id="GO:0006355">
    <property type="term" value="P:regulation of DNA-templated transcription"/>
    <property type="evidence" value="ECO:0007669"/>
    <property type="project" value="InterPro"/>
</dbReference>
<dbReference type="SUPFAM" id="SSF158457">
    <property type="entry name" value="Orange domain-like"/>
    <property type="match status" value="1"/>
</dbReference>
<gene>
    <name evidence="9" type="ORF">TCAL_09815</name>
</gene>
<dbReference type="Gene3D" id="4.10.280.10">
    <property type="entry name" value="Helix-loop-helix DNA-binding domain"/>
    <property type="match status" value="1"/>
</dbReference>
<feature type="region of interest" description="Disordered" evidence="6">
    <location>
        <begin position="1"/>
        <end position="45"/>
    </location>
</feature>
<evidence type="ECO:0000259" key="7">
    <source>
        <dbReference type="PROSITE" id="PS50888"/>
    </source>
</evidence>
<evidence type="ECO:0000256" key="5">
    <source>
        <dbReference type="ARBA" id="ARBA00023242"/>
    </source>
</evidence>
<dbReference type="STRING" id="6832.A0A553NPP5"/>
<dbReference type="InterPro" id="IPR011598">
    <property type="entry name" value="bHLH_dom"/>
</dbReference>
<evidence type="ECO:0000256" key="2">
    <source>
        <dbReference type="ARBA" id="ARBA00023015"/>
    </source>
</evidence>
<feature type="region of interest" description="Disordered" evidence="6">
    <location>
        <begin position="227"/>
        <end position="318"/>
    </location>
</feature>
<dbReference type="GO" id="GO:0046983">
    <property type="term" value="F:protein dimerization activity"/>
    <property type="evidence" value="ECO:0007669"/>
    <property type="project" value="InterPro"/>
</dbReference>
<dbReference type="Gene3D" id="6.10.250.980">
    <property type="match status" value="1"/>
</dbReference>
<feature type="compositionally biased region" description="Polar residues" evidence="6">
    <location>
        <begin position="227"/>
        <end position="257"/>
    </location>
</feature>
<feature type="compositionally biased region" description="Polar residues" evidence="6">
    <location>
        <begin position="283"/>
        <end position="303"/>
    </location>
</feature>
<dbReference type="CDD" id="cd11407">
    <property type="entry name" value="bHLH-O_HERP"/>
    <property type="match status" value="1"/>
</dbReference>
<proteinExistence type="predicted"/>
<evidence type="ECO:0008006" key="11">
    <source>
        <dbReference type="Google" id="ProtNLM"/>
    </source>
</evidence>
<reference evidence="9 10" key="1">
    <citation type="journal article" date="2018" name="Nat. Ecol. Evol.">
        <title>Genomic signatures of mitonuclear coevolution across populations of Tigriopus californicus.</title>
        <authorList>
            <person name="Barreto F.S."/>
            <person name="Watson E.T."/>
            <person name="Lima T.G."/>
            <person name="Willett C.S."/>
            <person name="Edmands S."/>
            <person name="Li W."/>
            <person name="Burton R.S."/>
        </authorList>
    </citation>
    <scope>NUCLEOTIDE SEQUENCE [LARGE SCALE GENOMIC DNA]</scope>
    <source>
        <strain evidence="9 10">San Diego</strain>
    </source>
</reference>
<dbReference type="InterPro" id="IPR050370">
    <property type="entry name" value="HES_HEY"/>
</dbReference>
<evidence type="ECO:0000256" key="4">
    <source>
        <dbReference type="ARBA" id="ARBA00023163"/>
    </source>
</evidence>